<evidence type="ECO:0000259" key="2">
    <source>
        <dbReference type="Pfam" id="PF01182"/>
    </source>
</evidence>
<dbReference type="Proteomes" id="UP000831537">
    <property type="component" value="Chromosome"/>
</dbReference>
<organism evidence="3 4">
    <name type="scientific">Gracilibacillus salinarum</name>
    <dbReference type="NCBI Taxonomy" id="2932255"/>
    <lineage>
        <taxon>Bacteria</taxon>
        <taxon>Bacillati</taxon>
        <taxon>Bacillota</taxon>
        <taxon>Bacilli</taxon>
        <taxon>Bacillales</taxon>
        <taxon>Bacillaceae</taxon>
        <taxon>Gracilibacillus</taxon>
    </lineage>
</organism>
<dbReference type="PANTHER" id="PTHR11280:SF6">
    <property type="entry name" value="GLUCOSAMINE-6-PHOSPHATE ISOMERASE NAGB"/>
    <property type="match status" value="1"/>
</dbReference>
<evidence type="ECO:0000313" key="3">
    <source>
        <dbReference type="EMBL" id="UOQ85813.1"/>
    </source>
</evidence>
<dbReference type="RefSeq" id="WP_244746061.1">
    <property type="nucleotide sequence ID" value="NZ_CP095071.1"/>
</dbReference>
<evidence type="ECO:0000256" key="1">
    <source>
        <dbReference type="ARBA" id="ARBA00023277"/>
    </source>
</evidence>
<gene>
    <name evidence="3" type="ORF">MUN87_02590</name>
</gene>
<dbReference type="SUPFAM" id="SSF100950">
    <property type="entry name" value="NagB/RpiA/CoA transferase-like"/>
    <property type="match status" value="1"/>
</dbReference>
<sequence>MHIKEGQVDQLNFRVFDNRKEMGKVAAKEVANKICALLDRQESVRMIFAAAPSQIEFLQALLQEKEIEWERIIAFHMDEYIGLKDSVSQKFSAFLKMHIFDKVPFKKVHLIDGSNDATEECQRYAKLINAEPIDIICLGIGENGHIAFNDPPVAEFNDKEVMKIVELDASCRQQQVNDGCFETFDEVPTHALTLTIPAMMSGAHLFCIVPGASKKTAVKRTLTGTVSTQCPATILREHPDCHMYVDRDSYDL</sequence>
<proteinExistence type="predicted"/>
<dbReference type="InterPro" id="IPR037171">
    <property type="entry name" value="NagB/RpiA_transferase-like"/>
</dbReference>
<dbReference type="EMBL" id="CP095071">
    <property type="protein sequence ID" value="UOQ85813.1"/>
    <property type="molecule type" value="Genomic_DNA"/>
</dbReference>
<reference evidence="3 4" key="1">
    <citation type="submission" date="2022-04" db="EMBL/GenBank/DDBJ databases">
        <title>Gracilibacillus sp. isolated from saltern.</title>
        <authorList>
            <person name="Won M."/>
            <person name="Lee C.-M."/>
            <person name="Woen H.-Y."/>
            <person name="Kwon S.-W."/>
        </authorList>
    </citation>
    <scope>NUCLEOTIDE SEQUENCE [LARGE SCALE GENOMIC DNA]</scope>
    <source>
        <strain evidence="3 4">SSPM10-3</strain>
    </source>
</reference>
<evidence type="ECO:0000313" key="4">
    <source>
        <dbReference type="Proteomes" id="UP000831537"/>
    </source>
</evidence>
<keyword evidence="1" id="KW-0119">Carbohydrate metabolism</keyword>
<dbReference type="PANTHER" id="PTHR11280">
    <property type="entry name" value="GLUCOSAMINE-6-PHOSPHATE ISOMERASE"/>
    <property type="match status" value="1"/>
</dbReference>
<keyword evidence="4" id="KW-1185">Reference proteome</keyword>
<dbReference type="InterPro" id="IPR004547">
    <property type="entry name" value="Glucosamine6P_isomerase"/>
</dbReference>
<dbReference type="Gene3D" id="3.40.50.1360">
    <property type="match status" value="1"/>
</dbReference>
<name>A0ABY4GN58_9BACI</name>
<feature type="domain" description="Glucosamine/galactosamine-6-phosphate isomerase" evidence="2">
    <location>
        <begin position="18"/>
        <end position="236"/>
    </location>
</feature>
<dbReference type="InterPro" id="IPR006148">
    <property type="entry name" value="Glc/Gal-6P_isomerase"/>
</dbReference>
<accession>A0ABY4GN58</accession>
<protein>
    <submittedName>
        <fullName evidence="3">Glucosamine-6-phosphate deaminase</fullName>
    </submittedName>
</protein>
<dbReference type="CDD" id="cd01399">
    <property type="entry name" value="GlcN6P_deaminase"/>
    <property type="match status" value="1"/>
</dbReference>
<dbReference type="Pfam" id="PF01182">
    <property type="entry name" value="Glucosamine_iso"/>
    <property type="match status" value="1"/>
</dbReference>